<dbReference type="AlphaFoldDB" id="A0AA37W3N5"/>
<dbReference type="PROSITE" id="PS01117">
    <property type="entry name" value="HTH_MARR_1"/>
    <property type="match status" value="1"/>
</dbReference>
<keyword evidence="6" id="KW-1185">Reference proteome</keyword>
<dbReference type="SMART" id="SM00347">
    <property type="entry name" value="HTH_MARR"/>
    <property type="match status" value="1"/>
</dbReference>
<keyword evidence="2" id="KW-0238">DNA-binding</keyword>
<dbReference type="PANTHER" id="PTHR35790:SF4">
    <property type="entry name" value="HTH-TYPE TRANSCRIPTIONAL REGULATOR PCHR"/>
    <property type="match status" value="1"/>
</dbReference>
<dbReference type="InterPro" id="IPR036388">
    <property type="entry name" value="WH-like_DNA-bd_sf"/>
</dbReference>
<reference evidence="5" key="1">
    <citation type="journal article" date="2014" name="Int. J. Syst. Evol. Microbiol.">
        <title>Complete genome sequence of Corynebacterium casei LMG S-19264T (=DSM 44701T), isolated from a smear-ripened cheese.</title>
        <authorList>
            <consortium name="US DOE Joint Genome Institute (JGI-PGF)"/>
            <person name="Walter F."/>
            <person name="Albersmeier A."/>
            <person name="Kalinowski J."/>
            <person name="Ruckert C."/>
        </authorList>
    </citation>
    <scope>NUCLEOTIDE SEQUENCE</scope>
    <source>
        <strain evidence="5">NBRC 103034</strain>
    </source>
</reference>
<feature type="domain" description="HTH marR-type" evidence="4">
    <location>
        <begin position="6"/>
        <end position="139"/>
    </location>
</feature>
<dbReference type="InterPro" id="IPR023187">
    <property type="entry name" value="Tscrpt_reg_MarR-type_CS"/>
</dbReference>
<evidence type="ECO:0000256" key="3">
    <source>
        <dbReference type="ARBA" id="ARBA00023163"/>
    </source>
</evidence>
<reference evidence="5" key="2">
    <citation type="submission" date="2023-01" db="EMBL/GenBank/DDBJ databases">
        <title>Draft genome sequence of Pseudoalteromonas tetraodonis strain NBRC 103034.</title>
        <authorList>
            <person name="Sun Q."/>
            <person name="Mori K."/>
        </authorList>
    </citation>
    <scope>NUCLEOTIDE SEQUENCE</scope>
    <source>
        <strain evidence="5">NBRC 103034</strain>
    </source>
</reference>
<dbReference type="InterPro" id="IPR036390">
    <property type="entry name" value="WH_DNA-bd_sf"/>
</dbReference>
<evidence type="ECO:0000259" key="4">
    <source>
        <dbReference type="PROSITE" id="PS50995"/>
    </source>
</evidence>
<dbReference type="PANTHER" id="PTHR35790">
    <property type="entry name" value="HTH-TYPE TRANSCRIPTIONAL REGULATOR PCHR"/>
    <property type="match status" value="1"/>
</dbReference>
<dbReference type="PROSITE" id="PS50995">
    <property type="entry name" value="HTH_MARR_2"/>
    <property type="match status" value="1"/>
</dbReference>
<evidence type="ECO:0000256" key="1">
    <source>
        <dbReference type="ARBA" id="ARBA00023015"/>
    </source>
</evidence>
<dbReference type="RefSeq" id="WP_013463147.1">
    <property type="nucleotide sequence ID" value="NZ_BJXY01000030.1"/>
</dbReference>
<evidence type="ECO:0000256" key="2">
    <source>
        <dbReference type="ARBA" id="ARBA00023125"/>
    </source>
</evidence>
<dbReference type="GO" id="GO:0003677">
    <property type="term" value="F:DNA binding"/>
    <property type="evidence" value="ECO:0007669"/>
    <property type="project" value="UniProtKB-KW"/>
</dbReference>
<dbReference type="Proteomes" id="UP001161408">
    <property type="component" value="Unassembled WGS sequence"/>
</dbReference>
<dbReference type="InterPro" id="IPR052067">
    <property type="entry name" value="Metal_resp_HTH_trans_reg"/>
</dbReference>
<organism evidence="5 6">
    <name type="scientific">Pseudoalteromonas tetraodonis GFC</name>
    <dbReference type="NCBI Taxonomy" id="1315271"/>
    <lineage>
        <taxon>Bacteria</taxon>
        <taxon>Pseudomonadati</taxon>
        <taxon>Pseudomonadota</taxon>
        <taxon>Gammaproteobacteria</taxon>
        <taxon>Alteromonadales</taxon>
        <taxon>Pseudoalteromonadaceae</taxon>
        <taxon>Pseudoalteromonas</taxon>
    </lineage>
</organism>
<keyword evidence="3" id="KW-0804">Transcription</keyword>
<dbReference type="Gene3D" id="1.10.10.10">
    <property type="entry name" value="Winged helix-like DNA-binding domain superfamily/Winged helix DNA-binding domain"/>
    <property type="match status" value="1"/>
</dbReference>
<dbReference type="InterPro" id="IPR000835">
    <property type="entry name" value="HTH_MarR-typ"/>
</dbReference>
<accession>A0AA37W3N5</accession>
<proteinExistence type="predicted"/>
<dbReference type="SUPFAM" id="SSF46785">
    <property type="entry name" value="Winged helix' DNA-binding domain"/>
    <property type="match status" value="1"/>
</dbReference>
<dbReference type="PRINTS" id="PR00598">
    <property type="entry name" value="HTHMARR"/>
</dbReference>
<dbReference type="GO" id="GO:0003700">
    <property type="term" value="F:DNA-binding transcription factor activity"/>
    <property type="evidence" value="ECO:0007669"/>
    <property type="project" value="InterPro"/>
</dbReference>
<evidence type="ECO:0000313" key="6">
    <source>
        <dbReference type="Proteomes" id="UP001161408"/>
    </source>
</evidence>
<protein>
    <submittedName>
        <fullName evidence="5">Transcriptional regulator</fullName>
    </submittedName>
</protein>
<keyword evidence="1" id="KW-0805">Transcription regulation</keyword>
<dbReference type="Pfam" id="PF12802">
    <property type="entry name" value="MarR_2"/>
    <property type="match status" value="1"/>
</dbReference>
<evidence type="ECO:0000313" key="5">
    <source>
        <dbReference type="EMBL" id="GLQ04519.1"/>
    </source>
</evidence>
<dbReference type="EMBL" id="BSNE01000020">
    <property type="protein sequence ID" value="GLQ04519.1"/>
    <property type="molecule type" value="Genomic_DNA"/>
</dbReference>
<gene>
    <name evidence="5" type="ORF">GCM10007914_34000</name>
</gene>
<comment type="caution">
    <text evidence="5">The sequence shown here is derived from an EMBL/GenBank/DDBJ whole genome shotgun (WGS) entry which is preliminary data.</text>
</comment>
<name>A0AA37W3N5_9GAMM</name>
<sequence length="143" mass="16281">MKIDLTTFLPYQLTHLATQVSNDFSSIYKKEFDLTIPQWRIMANLAQSGQSTAKQLCIQADMDKSTVSRAVKTLIDEGLIYSELNKHDKRAAFLMLSDKGMALYEKITPQALQWERALLSCLSDAEQHQLIAIFDKLKNKLQA</sequence>